<dbReference type="AlphaFoldDB" id="A0A1H1WVQ3"/>
<evidence type="ECO:0000313" key="2">
    <source>
        <dbReference type="EMBL" id="SDT01263.1"/>
    </source>
</evidence>
<dbReference type="RefSeq" id="WP_091372536.1">
    <property type="nucleotide sequence ID" value="NZ_LT629740.1"/>
</dbReference>
<keyword evidence="3" id="KW-1185">Reference proteome</keyword>
<dbReference type="InterPro" id="IPR014710">
    <property type="entry name" value="RmlC-like_jellyroll"/>
</dbReference>
<feature type="domain" description="Cyclic nucleotide-binding" evidence="1">
    <location>
        <begin position="16"/>
        <end position="115"/>
    </location>
</feature>
<organism evidence="2 3">
    <name type="scientific">Mucilaginibacter mallensis</name>
    <dbReference type="NCBI Taxonomy" id="652787"/>
    <lineage>
        <taxon>Bacteria</taxon>
        <taxon>Pseudomonadati</taxon>
        <taxon>Bacteroidota</taxon>
        <taxon>Sphingobacteriia</taxon>
        <taxon>Sphingobacteriales</taxon>
        <taxon>Sphingobacteriaceae</taxon>
        <taxon>Mucilaginibacter</taxon>
    </lineage>
</organism>
<evidence type="ECO:0000313" key="3">
    <source>
        <dbReference type="Proteomes" id="UP000199679"/>
    </source>
</evidence>
<dbReference type="GO" id="GO:0016301">
    <property type="term" value="F:kinase activity"/>
    <property type="evidence" value="ECO:0007669"/>
    <property type="project" value="UniProtKB-KW"/>
</dbReference>
<dbReference type="InterPro" id="IPR000595">
    <property type="entry name" value="cNMP-bd_dom"/>
</dbReference>
<reference evidence="2 3" key="1">
    <citation type="submission" date="2016-10" db="EMBL/GenBank/DDBJ databases">
        <authorList>
            <person name="de Groot N.N."/>
        </authorList>
    </citation>
    <scope>NUCLEOTIDE SEQUENCE [LARGE SCALE GENOMIC DNA]</scope>
    <source>
        <strain evidence="2 3">MP1X4</strain>
    </source>
</reference>
<gene>
    <name evidence="2" type="ORF">SAMN05216490_2295</name>
</gene>
<dbReference type="OrthoDB" id="9152304at2"/>
<dbReference type="PROSITE" id="PS50042">
    <property type="entry name" value="CNMP_BINDING_3"/>
    <property type="match status" value="1"/>
</dbReference>
<protein>
    <submittedName>
        <fullName evidence="2">cAMP-binding domain of CRP or a regulatory subunit of cAMP-dependent protein kinases</fullName>
    </submittedName>
</protein>
<dbReference type="CDD" id="cd00038">
    <property type="entry name" value="CAP_ED"/>
    <property type="match status" value="1"/>
</dbReference>
<keyword evidence="2" id="KW-0418">Kinase</keyword>
<dbReference type="EMBL" id="LT629740">
    <property type="protein sequence ID" value="SDT01263.1"/>
    <property type="molecule type" value="Genomic_DNA"/>
</dbReference>
<accession>A0A1H1WVQ3</accession>
<dbReference type="Pfam" id="PF00027">
    <property type="entry name" value="cNMP_binding"/>
    <property type="match status" value="1"/>
</dbReference>
<name>A0A1H1WVQ3_MUCMA</name>
<dbReference type="SUPFAM" id="SSF51206">
    <property type="entry name" value="cAMP-binding domain-like"/>
    <property type="match status" value="1"/>
</dbReference>
<dbReference type="InterPro" id="IPR018490">
    <property type="entry name" value="cNMP-bd_dom_sf"/>
</dbReference>
<dbReference type="Gene3D" id="2.60.120.10">
    <property type="entry name" value="Jelly Rolls"/>
    <property type="match status" value="1"/>
</dbReference>
<dbReference type="Proteomes" id="UP000199679">
    <property type="component" value="Chromosome I"/>
</dbReference>
<evidence type="ECO:0000259" key="1">
    <source>
        <dbReference type="PROSITE" id="PS50042"/>
    </source>
</evidence>
<sequence>MSTTLIIESITRHIQLSAEEKEHFISLLQPKVYKRKQFILEEGEICKYSTFVTKGCLRGFTVDQNGFEHVLNFAPVGWWIADMYSLLTQKPGILNIEALEETEVLLLSKSRQEKLYLDIPQFERFFRIITENSLVSYQQRLIDNLSLTAEERYNNFCRRYPTLINTLPKKQIAAYIGVTPEFFSRMQHQMLKGKK</sequence>
<proteinExistence type="predicted"/>
<keyword evidence="2" id="KW-0808">Transferase</keyword>
<dbReference type="STRING" id="652787.SAMN05216490_2295"/>